<accession>A0ACC0IGP8</accession>
<organism evidence="1 2">
    <name type="scientific">Camellia lanceoleosa</name>
    <dbReference type="NCBI Taxonomy" id="1840588"/>
    <lineage>
        <taxon>Eukaryota</taxon>
        <taxon>Viridiplantae</taxon>
        <taxon>Streptophyta</taxon>
        <taxon>Embryophyta</taxon>
        <taxon>Tracheophyta</taxon>
        <taxon>Spermatophyta</taxon>
        <taxon>Magnoliopsida</taxon>
        <taxon>eudicotyledons</taxon>
        <taxon>Gunneridae</taxon>
        <taxon>Pentapetalae</taxon>
        <taxon>asterids</taxon>
        <taxon>Ericales</taxon>
        <taxon>Theaceae</taxon>
        <taxon>Camellia</taxon>
    </lineage>
</organism>
<comment type="caution">
    <text evidence="1">The sequence shown here is derived from an EMBL/GenBank/DDBJ whole genome shotgun (WGS) entry which is preliminary data.</text>
</comment>
<name>A0ACC0IGP8_9ERIC</name>
<protein>
    <submittedName>
        <fullName evidence="1">Uncharacterized protein</fullName>
    </submittedName>
</protein>
<sequence>MYIVNKTSIDLKALLIGISSDRITKIKDIKEKLPQVLPLLEDIKKKSSKIVVTKETKAPIKETPAPMRPKRYKMLACKGSTPLANSSSSTTTPQAGDNPPEMTSPPFVNKKKGLRNRINSR</sequence>
<evidence type="ECO:0000313" key="2">
    <source>
        <dbReference type="Proteomes" id="UP001060215"/>
    </source>
</evidence>
<reference evidence="1 2" key="1">
    <citation type="journal article" date="2022" name="Plant J.">
        <title>Chromosome-level genome of Camellia lanceoleosa provides a valuable resource for understanding genome evolution and self-incompatibility.</title>
        <authorList>
            <person name="Gong W."/>
            <person name="Xiao S."/>
            <person name="Wang L."/>
            <person name="Liao Z."/>
            <person name="Chang Y."/>
            <person name="Mo W."/>
            <person name="Hu G."/>
            <person name="Li W."/>
            <person name="Zhao G."/>
            <person name="Zhu H."/>
            <person name="Hu X."/>
            <person name="Ji K."/>
            <person name="Xiang X."/>
            <person name="Song Q."/>
            <person name="Yuan D."/>
            <person name="Jin S."/>
            <person name="Zhang L."/>
        </authorList>
    </citation>
    <scope>NUCLEOTIDE SEQUENCE [LARGE SCALE GENOMIC DNA]</scope>
    <source>
        <strain evidence="1">SQ_2022a</strain>
    </source>
</reference>
<keyword evidence="2" id="KW-1185">Reference proteome</keyword>
<evidence type="ECO:0000313" key="1">
    <source>
        <dbReference type="EMBL" id="KAI8022941.1"/>
    </source>
</evidence>
<proteinExistence type="predicted"/>
<dbReference type="EMBL" id="CM045763">
    <property type="protein sequence ID" value="KAI8022941.1"/>
    <property type="molecule type" value="Genomic_DNA"/>
</dbReference>
<gene>
    <name evidence="1" type="ORF">LOK49_LG03G02854</name>
</gene>
<dbReference type="Proteomes" id="UP001060215">
    <property type="component" value="Chromosome 6"/>
</dbReference>